<dbReference type="SUPFAM" id="SSF51197">
    <property type="entry name" value="Clavaminate synthase-like"/>
    <property type="match status" value="1"/>
</dbReference>
<evidence type="ECO:0000256" key="3">
    <source>
        <dbReference type="ARBA" id="ARBA00022964"/>
    </source>
</evidence>
<gene>
    <name evidence="7" type="ORF">MGWOODY_Tha831</name>
</gene>
<evidence type="ECO:0000313" key="7">
    <source>
        <dbReference type="EMBL" id="CUS41313.1"/>
    </source>
</evidence>
<comment type="cofactor">
    <cofactor evidence="1">
        <name>Fe(2+)</name>
        <dbReference type="ChEBI" id="CHEBI:29033"/>
    </cofactor>
</comment>
<evidence type="ECO:0000256" key="4">
    <source>
        <dbReference type="ARBA" id="ARBA00023002"/>
    </source>
</evidence>
<dbReference type="InterPro" id="IPR046799">
    <property type="entry name" value="ROXA-like_wH"/>
</dbReference>
<protein>
    <recommendedName>
        <fullName evidence="6">JmjC domain-containing protein</fullName>
    </recommendedName>
</protein>
<dbReference type="Pfam" id="PF20514">
    <property type="entry name" value="WHD_ROXA"/>
    <property type="match status" value="1"/>
</dbReference>
<proteinExistence type="predicted"/>
<dbReference type="Pfam" id="PF08007">
    <property type="entry name" value="JmjC_2"/>
    <property type="match status" value="1"/>
</dbReference>
<dbReference type="PANTHER" id="PTHR13096:SF8">
    <property type="entry name" value="RIBOSOMAL OXYGENASE 1"/>
    <property type="match status" value="1"/>
</dbReference>
<dbReference type="EMBL" id="CZQC01000038">
    <property type="protein sequence ID" value="CUS41313.1"/>
    <property type="molecule type" value="Genomic_DNA"/>
</dbReference>
<dbReference type="GO" id="GO:0016706">
    <property type="term" value="F:2-oxoglutarate-dependent dioxygenase activity"/>
    <property type="evidence" value="ECO:0007669"/>
    <property type="project" value="TreeGrafter"/>
</dbReference>
<evidence type="ECO:0000256" key="2">
    <source>
        <dbReference type="ARBA" id="ARBA00022723"/>
    </source>
</evidence>
<keyword evidence="2" id="KW-0479">Metal-binding</keyword>
<dbReference type="Gene3D" id="3.40.366.30">
    <property type="entry name" value="50S ribosomal protein L16 arginine hydroxylase, Chain A, Domain 2"/>
    <property type="match status" value="1"/>
</dbReference>
<evidence type="ECO:0000259" key="6">
    <source>
        <dbReference type="PROSITE" id="PS51184"/>
    </source>
</evidence>
<accession>A0A160TC32</accession>
<dbReference type="PROSITE" id="PS51184">
    <property type="entry name" value="JMJC"/>
    <property type="match status" value="1"/>
</dbReference>
<keyword evidence="5" id="KW-0408">Iron</keyword>
<dbReference type="InterPro" id="IPR039994">
    <property type="entry name" value="NO66-like"/>
</dbReference>
<keyword evidence="3" id="KW-0223">Dioxygenase</keyword>
<evidence type="ECO:0000256" key="5">
    <source>
        <dbReference type="ARBA" id="ARBA00023004"/>
    </source>
</evidence>
<dbReference type="PANTHER" id="PTHR13096">
    <property type="entry name" value="MINA53 MYC INDUCED NUCLEAR ANTIGEN"/>
    <property type="match status" value="1"/>
</dbReference>
<name>A0A160TC32_9ZZZZ</name>
<keyword evidence="4" id="KW-0560">Oxidoreductase</keyword>
<evidence type="ECO:0000256" key="1">
    <source>
        <dbReference type="ARBA" id="ARBA00001954"/>
    </source>
</evidence>
<feature type="domain" description="JmjC" evidence="6">
    <location>
        <begin position="96"/>
        <end position="224"/>
    </location>
</feature>
<organism evidence="7">
    <name type="scientific">hydrothermal vent metagenome</name>
    <dbReference type="NCBI Taxonomy" id="652676"/>
    <lineage>
        <taxon>unclassified sequences</taxon>
        <taxon>metagenomes</taxon>
        <taxon>ecological metagenomes</taxon>
    </lineage>
</organism>
<dbReference type="AlphaFoldDB" id="A0A160TC32"/>
<dbReference type="SMART" id="SM00558">
    <property type="entry name" value="JmjC"/>
    <property type="match status" value="1"/>
</dbReference>
<sequence>MHLLGNLSIDEFLRDYWQQKPVLIRNAWPNFEPLLSAQELAGLSLEDDIESRLILEQGQDGPWEIRKGPFSETDYRSLPKSHWTLLIQAIDHWVPEAAELLEHFRFIPSWRIDDLMISYAVDGGSVGPHYDQYDVFLLQAEGQREWRIGQHCDSNSPIIGNTRLRILSEFEETERWVLNPGDMLYLPPQLAHYGIAQGECMTYSIGFRAPSVSQLLETSLDVVLPTLTENQRYCDAGIQPAVSASRIDQQATERLANLLTSELQKPEVLAKILGQLMTEPKYSELLPEAESEITWDEWLDTVEGESLLRHEHARFAYFTDDNQCLFFNHGECTVLPKSCTQLVATLGDYRQYSIDQLQHLALDDQGKNLLLQLWAQQMIYVESDTQGVFDGDCNN</sequence>
<dbReference type="InterPro" id="IPR003347">
    <property type="entry name" value="JmjC_dom"/>
</dbReference>
<dbReference type="Gene3D" id="2.60.120.650">
    <property type="entry name" value="Cupin"/>
    <property type="match status" value="1"/>
</dbReference>
<dbReference type="GO" id="GO:0046872">
    <property type="term" value="F:metal ion binding"/>
    <property type="evidence" value="ECO:0007669"/>
    <property type="project" value="UniProtKB-KW"/>
</dbReference>
<reference evidence="7" key="1">
    <citation type="submission" date="2015-10" db="EMBL/GenBank/DDBJ databases">
        <authorList>
            <person name="Gilbert D.G."/>
        </authorList>
    </citation>
    <scope>NUCLEOTIDE SEQUENCE</scope>
</reference>